<organism evidence="1 2">
    <name type="scientific">Amazona aestiva</name>
    <name type="common">Blue-fronted Amazon parrot</name>
    <dbReference type="NCBI Taxonomy" id="12930"/>
    <lineage>
        <taxon>Eukaryota</taxon>
        <taxon>Metazoa</taxon>
        <taxon>Chordata</taxon>
        <taxon>Craniata</taxon>
        <taxon>Vertebrata</taxon>
        <taxon>Euteleostomi</taxon>
        <taxon>Archelosauria</taxon>
        <taxon>Archosauria</taxon>
        <taxon>Dinosauria</taxon>
        <taxon>Saurischia</taxon>
        <taxon>Theropoda</taxon>
        <taxon>Coelurosauria</taxon>
        <taxon>Aves</taxon>
        <taxon>Neognathae</taxon>
        <taxon>Neoaves</taxon>
        <taxon>Telluraves</taxon>
        <taxon>Australaves</taxon>
        <taxon>Psittaciformes</taxon>
        <taxon>Psittacidae</taxon>
        <taxon>Amazona</taxon>
    </lineage>
</organism>
<reference evidence="1 2" key="1">
    <citation type="submission" date="2015-10" db="EMBL/GenBank/DDBJ databases">
        <authorList>
            <person name="Gilbert D.G."/>
        </authorList>
    </citation>
    <scope>NUCLEOTIDE SEQUENCE [LARGE SCALE GENOMIC DNA]</scope>
    <source>
        <strain evidence="1">FVVF132</strain>
    </source>
</reference>
<comment type="caution">
    <text evidence="1">The sequence shown here is derived from an EMBL/GenBank/DDBJ whole genome shotgun (WGS) entry which is preliminary data.</text>
</comment>
<protein>
    <submittedName>
        <fullName evidence="1">Uncharacterized protein</fullName>
    </submittedName>
</protein>
<dbReference type="AlphaFoldDB" id="A0A0Q3PSN0"/>
<dbReference type="EMBL" id="LMAW01001159">
    <property type="protein sequence ID" value="KQK84227.1"/>
    <property type="molecule type" value="Genomic_DNA"/>
</dbReference>
<evidence type="ECO:0000313" key="1">
    <source>
        <dbReference type="EMBL" id="KQK84227.1"/>
    </source>
</evidence>
<sequence>MLNSRIYLNIIVDCSVIKMWKSGDEMVVALQQPQLTFFRTQGVTSDSQSEGFHLVIWSGEDPWSGYPHSASVLGLAGLMSSAELVFNDIFFKVSLCGEQEPTHLGANPVLNL</sequence>
<name>A0A0Q3PSN0_AMAAE</name>
<proteinExistence type="predicted"/>
<gene>
    <name evidence="1" type="ORF">AAES_50680</name>
</gene>
<dbReference type="Proteomes" id="UP000051836">
    <property type="component" value="Unassembled WGS sequence"/>
</dbReference>
<accession>A0A0Q3PSN0</accession>
<keyword evidence="2" id="KW-1185">Reference proteome</keyword>
<evidence type="ECO:0000313" key="2">
    <source>
        <dbReference type="Proteomes" id="UP000051836"/>
    </source>
</evidence>